<evidence type="ECO:0000313" key="2">
    <source>
        <dbReference type="EMBL" id="OJT02429.1"/>
    </source>
</evidence>
<dbReference type="OrthoDB" id="2754802at2759"/>
<dbReference type="Proteomes" id="UP000184267">
    <property type="component" value="Unassembled WGS sequence"/>
</dbReference>
<protein>
    <submittedName>
        <fullName evidence="2">Uncharacterized protein</fullName>
    </submittedName>
</protein>
<feature type="region of interest" description="Disordered" evidence="1">
    <location>
        <begin position="1"/>
        <end position="198"/>
    </location>
</feature>
<evidence type="ECO:0000256" key="1">
    <source>
        <dbReference type="SAM" id="MobiDB-lite"/>
    </source>
</evidence>
<reference evidence="2 3" key="1">
    <citation type="submission" date="2016-10" db="EMBL/GenBank/DDBJ databases">
        <title>Genome sequence of the basidiomycete white-rot fungus Trametes pubescens.</title>
        <authorList>
            <person name="Makela M.R."/>
            <person name="Granchi Z."/>
            <person name="Peng M."/>
            <person name="De Vries R.P."/>
            <person name="Grigoriev I."/>
            <person name="Riley R."/>
            <person name="Hilden K."/>
        </authorList>
    </citation>
    <scope>NUCLEOTIDE SEQUENCE [LARGE SCALE GENOMIC DNA]</scope>
    <source>
        <strain evidence="2 3">FBCC735</strain>
    </source>
</reference>
<feature type="compositionally biased region" description="Low complexity" evidence="1">
    <location>
        <begin position="147"/>
        <end position="160"/>
    </location>
</feature>
<name>A0A1M2V481_TRAPU</name>
<comment type="caution">
    <text evidence="2">The sequence shown here is derived from an EMBL/GenBank/DDBJ whole genome shotgun (WGS) entry which is preliminary data.</text>
</comment>
<proteinExistence type="predicted"/>
<accession>A0A1M2V481</accession>
<evidence type="ECO:0000313" key="3">
    <source>
        <dbReference type="Proteomes" id="UP000184267"/>
    </source>
</evidence>
<keyword evidence="3" id="KW-1185">Reference proteome</keyword>
<feature type="compositionally biased region" description="Polar residues" evidence="1">
    <location>
        <begin position="127"/>
        <end position="139"/>
    </location>
</feature>
<feature type="region of interest" description="Disordered" evidence="1">
    <location>
        <begin position="216"/>
        <end position="248"/>
    </location>
</feature>
<gene>
    <name evidence="2" type="ORF">TRAPUB_6996</name>
</gene>
<feature type="compositionally biased region" description="Low complexity" evidence="1">
    <location>
        <begin position="12"/>
        <end position="24"/>
    </location>
</feature>
<sequence>MPRVRNDNAADSSNQWNGQSSGSSRVEWTARYSEGFPDAPRGLPDVPRNIGHHHYDMDPVYPRYIGEGVGPKDNLNELTGARPPLAPPGSAQNPVVIEDDENARRYRAALALGPPPGLENSPRRSTHQTANNSQPQSSTDHNRSQPSANNASAASGSSSSRTNDHHARAGPSSAAEPPVGQTRYKKTASDGYTPKMSSPLKQVAFKASTHTLAVPATQGRWQIPPQNYSTTTVSVNSVPSSDSEYDEW</sequence>
<dbReference type="AlphaFoldDB" id="A0A1M2V481"/>
<feature type="compositionally biased region" description="Low complexity" evidence="1">
    <location>
        <begin position="229"/>
        <end position="242"/>
    </location>
</feature>
<organism evidence="2 3">
    <name type="scientific">Trametes pubescens</name>
    <name type="common">White-rot fungus</name>
    <dbReference type="NCBI Taxonomy" id="154538"/>
    <lineage>
        <taxon>Eukaryota</taxon>
        <taxon>Fungi</taxon>
        <taxon>Dikarya</taxon>
        <taxon>Basidiomycota</taxon>
        <taxon>Agaricomycotina</taxon>
        <taxon>Agaricomycetes</taxon>
        <taxon>Polyporales</taxon>
        <taxon>Polyporaceae</taxon>
        <taxon>Trametes</taxon>
    </lineage>
</organism>
<dbReference type="EMBL" id="MNAD01001670">
    <property type="protein sequence ID" value="OJT02429.1"/>
    <property type="molecule type" value="Genomic_DNA"/>
</dbReference>
<dbReference type="OMA" id="VEWTARY"/>